<feature type="compositionally biased region" description="Basic and acidic residues" evidence="1">
    <location>
        <begin position="14"/>
        <end position="24"/>
    </location>
</feature>
<proteinExistence type="predicted"/>
<comment type="caution">
    <text evidence="2">The sequence shown here is derived from an EMBL/GenBank/DDBJ whole genome shotgun (WGS) entry which is preliminary data.</text>
</comment>
<dbReference type="RefSeq" id="WP_347309004.1">
    <property type="nucleotide sequence ID" value="NZ_JBAJEX010000012.1"/>
</dbReference>
<sequence>MLSFDAPNWTATDPLHRDQQPSRRLHEPAQILFDVDPITGTALTDLAGLPYLVDGNVVIYFETEESRQLFCDMPTDHPLKLVDNPLEEGEAEG</sequence>
<protein>
    <submittedName>
        <fullName evidence="2">Uncharacterized protein</fullName>
    </submittedName>
</protein>
<reference evidence="2 3" key="1">
    <citation type="submission" date="2024-02" db="EMBL/GenBank/DDBJ databases">
        <title>New thermophilic sulfur-oxidizing bacteria from a hot springs of the Uzon caldera (Kamchatka, Russia).</title>
        <authorList>
            <person name="Dukat A.M."/>
            <person name="Elcheninov A.G."/>
            <person name="Frolov E.N."/>
        </authorList>
    </citation>
    <scope>NUCLEOTIDE SEQUENCE [LARGE SCALE GENOMIC DNA]</scope>
    <source>
        <strain evidence="2 3">AK1</strain>
    </source>
</reference>
<keyword evidence="3" id="KW-1185">Reference proteome</keyword>
<dbReference type="EMBL" id="JBAJEX010000012">
    <property type="protein sequence ID" value="MEO1767892.1"/>
    <property type="molecule type" value="Genomic_DNA"/>
</dbReference>
<name>A0ABV0EJ77_9BURK</name>
<evidence type="ECO:0000313" key="2">
    <source>
        <dbReference type="EMBL" id="MEO1767892.1"/>
    </source>
</evidence>
<dbReference type="Proteomes" id="UP001482231">
    <property type="component" value="Unassembled WGS sequence"/>
</dbReference>
<evidence type="ECO:0000313" key="3">
    <source>
        <dbReference type="Proteomes" id="UP001482231"/>
    </source>
</evidence>
<evidence type="ECO:0000256" key="1">
    <source>
        <dbReference type="SAM" id="MobiDB-lite"/>
    </source>
</evidence>
<feature type="region of interest" description="Disordered" evidence="1">
    <location>
        <begin position="1"/>
        <end position="24"/>
    </location>
</feature>
<organism evidence="2 3">
    <name type="scientific">Thiobacter aerophilum</name>
    <dbReference type="NCBI Taxonomy" id="3121275"/>
    <lineage>
        <taxon>Bacteria</taxon>
        <taxon>Pseudomonadati</taxon>
        <taxon>Pseudomonadota</taxon>
        <taxon>Betaproteobacteria</taxon>
        <taxon>Burkholderiales</taxon>
        <taxon>Thiobacteraceae</taxon>
        <taxon>Thiobacter</taxon>
    </lineage>
</organism>
<accession>A0ABV0EJ77</accession>
<gene>
    <name evidence="2" type="ORF">V6E02_11790</name>
</gene>